<dbReference type="PANTHER" id="PTHR43133">
    <property type="entry name" value="RNA POLYMERASE ECF-TYPE SIGMA FACTO"/>
    <property type="match status" value="1"/>
</dbReference>
<sequence length="183" mass="20502">MRREPPDHRERHDQEICDLYVAEATRLAAHLVRKGASPEMAADVVHDSFLATRLRWHVVRTYECPRGYLYRVAENRLRRLLGLERSLAVPHPDPHAAAGHGLGAGTAGPELELRLVIDEAITRLPPQMRRAARLYYLADHTVAQVAGIMGIGQGTVKGYLREARERLKGELGGDFGDRTEGER</sequence>
<evidence type="ECO:0000256" key="1">
    <source>
        <dbReference type="ARBA" id="ARBA00010641"/>
    </source>
</evidence>
<feature type="domain" description="RNA polymerase sigma factor 70 region 4 type 2" evidence="6">
    <location>
        <begin position="116"/>
        <end position="167"/>
    </location>
</feature>
<evidence type="ECO:0000256" key="4">
    <source>
        <dbReference type="ARBA" id="ARBA00023125"/>
    </source>
</evidence>
<dbReference type="Gene3D" id="1.10.10.10">
    <property type="entry name" value="Winged helix-like DNA-binding domain superfamily/Winged helix DNA-binding domain"/>
    <property type="match status" value="1"/>
</dbReference>
<gene>
    <name evidence="7" type="ORF">GCM10010411_77410</name>
</gene>
<keyword evidence="4" id="KW-0238">DNA-binding</keyword>
<dbReference type="NCBIfam" id="TIGR02937">
    <property type="entry name" value="sigma70-ECF"/>
    <property type="match status" value="1"/>
</dbReference>
<organism evidence="7 8">
    <name type="scientific">Actinomadura fulvescens</name>
    <dbReference type="NCBI Taxonomy" id="46160"/>
    <lineage>
        <taxon>Bacteria</taxon>
        <taxon>Bacillati</taxon>
        <taxon>Actinomycetota</taxon>
        <taxon>Actinomycetes</taxon>
        <taxon>Streptosporangiales</taxon>
        <taxon>Thermomonosporaceae</taxon>
        <taxon>Actinomadura</taxon>
    </lineage>
</organism>
<dbReference type="InterPro" id="IPR039425">
    <property type="entry name" value="RNA_pol_sigma-70-like"/>
</dbReference>
<keyword evidence="8" id="KW-1185">Reference proteome</keyword>
<dbReference type="InterPro" id="IPR013324">
    <property type="entry name" value="RNA_pol_sigma_r3/r4-like"/>
</dbReference>
<name>A0ABP6CZN3_9ACTN</name>
<dbReference type="InterPro" id="IPR036388">
    <property type="entry name" value="WH-like_DNA-bd_sf"/>
</dbReference>
<keyword evidence="5" id="KW-0804">Transcription</keyword>
<proteinExistence type="inferred from homology"/>
<dbReference type="Pfam" id="PF08281">
    <property type="entry name" value="Sigma70_r4_2"/>
    <property type="match status" value="1"/>
</dbReference>
<dbReference type="SUPFAM" id="SSF88946">
    <property type="entry name" value="Sigma2 domain of RNA polymerase sigma factors"/>
    <property type="match status" value="1"/>
</dbReference>
<dbReference type="EMBL" id="BAAATD010000014">
    <property type="protein sequence ID" value="GAA2628613.1"/>
    <property type="molecule type" value="Genomic_DNA"/>
</dbReference>
<evidence type="ECO:0000313" key="7">
    <source>
        <dbReference type="EMBL" id="GAA2628613.1"/>
    </source>
</evidence>
<dbReference type="InterPro" id="IPR014284">
    <property type="entry name" value="RNA_pol_sigma-70_dom"/>
</dbReference>
<dbReference type="CDD" id="cd06171">
    <property type="entry name" value="Sigma70_r4"/>
    <property type="match status" value="1"/>
</dbReference>
<evidence type="ECO:0000256" key="5">
    <source>
        <dbReference type="ARBA" id="ARBA00023163"/>
    </source>
</evidence>
<reference evidence="8" key="1">
    <citation type="journal article" date="2019" name="Int. J. Syst. Evol. Microbiol.">
        <title>The Global Catalogue of Microorganisms (GCM) 10K type strain sequencing project: providing services to taxonomists for standard genome sequencing and annotation.</title>
        <authorList>
            <consortium name="The Broad Institute Genomics Platform"/>
            <consortium name="The Broad Institute Genome Sequencing Center for Infectious Disease"/>
            <person name="Wu L."/>
            <person name="Ma J."/>
        </authorList>
    </citation>
    <scope>NUCLEOTIDE SEQUENCE [LARGE SCALE GENOMIC DNA]</scope>
    <source>
        <strain evidence="8">JCM 6833</strain>
    </source>
</reference>
<keyword evidence="3" id="KW-0731">Sigma factor</keyword>
<dbReference type="RefSeq" id="WP_344547475.1">
    <property type="nucleotide sequence ID" value="NZ_BAAATD010000014.1"/>
</dbReference>
<evidence type="ECO:0000256" key="2">
    <source>
        <dbReference type="ARBA" id="ARBA00023015"/>
    </source>
</evidence>
<evidence type="ECO:0000259" key="6">
    <source>
        <dbReference type="Pfam" id="PF08281"/>
    </source>
</evidence>
<dbReference type="InterPro" id="IPR013325">
    <property type="entry name" value="RNA_pol_sigma_r2"/>
</dbReference>
<accession>A0ABP6CZN3</accession>
<dbReference type="PANTHER" id="PTHR43133:SF8">
    <property type="entry name" value="RNA POLYMERASE SIGMA FACTOR HI_1459-RELATED"/>
    <property type="match status" value="1"/>
</dbReference>
<dbReference type="Proteomes" id="UP001501509">
    <property type="component" value="Unassembled WGS sequence"/>
</dbReference>
<evidence type="ECO:0000313" key="8">
    <source>
        <dbReference type="Proteomes" id="UP001501509"/>
    </source>
</evidence>
<dbReference type="Gene3D" id="1.10.1740.10">
    <property type="match status" value="1"/>
</dbReference>
<dbReference type="SUPFAM" id="SSF88659">
    <property type="entry name" value="Sigma3 and sigma4 domains of RNA polymerase sigma factors"/>
    <property type="match status" value="1"/>
</dbReference>
<comment type="similarity">
    <text evidence="1">Belongs to the sigma-70 factor family. ECF subfamily.</text>
</comment>
<keyword evidence="2" id="KW-0805">Transcription regulation</keyword>
<protein>
    <recommendedName>
        <fullName evidence="6">RNA polymerase sigma factor 70 region 4 type 2 domain-containing protein</fullName>
    </recommendedName>
</protein>
<comment type="caution">
    <text evidence="7">The sequence shown here is derived from an EMBL/GenBank/DDBJ whole genome shotgun (WGS) entry which is preliminary data.</text>
</comment>
<dbReference type="InterPro" id="IPR013249">
    <property type="entry name" value="RNA_pol_sigma70_r4_t2"/>
</dbReference>
<evidence type="ECO:0000256" key="3">
    <source>
        <dbReference type="ARBA" id="ARBA00023082"/>
    </source>
</evidence>